<dbReference type="Ensembl" id="ENSAPOT00000022571.1">
    <property type="protein sequence ID" value="ENSAPOP00000030478.1"/>
    <property type="gene ID" value="ENSAPOG00000017084.1"/>
</dbReference>
<reference evidence="2" key="1">
    <citation type="submission" date="2025-08" db="UniProtKB">
        <authorList>
            <consortium name="Ensembl"/>
        </authorList>
    </citation>
    <scope>IDENTIFICATION</scope>
</reference>
<keyword evidence="1" id="KW-0812">Transmembrane</keyword>
<keyword evidence="1" id="KW-1133">Transmembrane helix</keyword>
<evidence type="ECO:0000313" key="3">
    <source>
        <dbReference type="Proteomes" id="UP000257200"/>
    </source>
</evidence>
<reference evidence="2" key="2">
    <citation type="submission" date="2025-09" db="UniProtKB">
        <authorList>
            <consortium name="Ensembl"/>
        </authorList>
    </citation>
    <scope>IDENTIFICATION</scope>
</reference>
<name>A0A3Q1GJ32_9TELE</name>
<organism evidence="2 3">
    <name type="scientific">Acanthochromis polyacanthus</name>
    <name type="common">spiny chromis</name>
    <dbReference type="NCBI Taxonomy" id="80966"/>
    <lineage>
        <taxon>Eukaryota</taxon>
        <taxon>Metazoa</taxon>
        <taxon>Chordata</taxon>
        <taxon>Craniata</taxon>
        <taxon>Vertebrata</taxon>
        <taxon>Euteleostomi</taxon>
        <taxon>Actinopterygii</taxon>
        <taxon>Neopterygii</taxon>
        <taxon>Teleostei</taxon>
        <taxon>Neoteleostei</taxon>
        <taxon>Acanthomorphata</taxon>
        <taxon>Ovalentaria</taxon>
        <taxon>Pomacentridae</taxon>
        <taxon>Acanthochromis</taxon>
    </lineage>
</organism>
<dbReference type="InParanoid" id="A0A3Q1GJ32"/>
<keyword evidence="1" id="KW-0472">Membrane</keyword>
<dbReference type="AlphaFoldDB" id="A0A3Q1GJ32"/>
<accession>A0A3Q1GJ32</accession>
<proteinExistence type="predicted"/>
<dbReference type="GeneTree" id="ENSGT00940000157665"/>
<evidence type="ECO:0000256" key="1">
    <source>
        <dbReference type="SAM" id="Phobius"/>
    </source>
</evidence>
<sequence length="125" mass="13984">GIFQCAAQDATFGLLLTVFVVCGLALLGLLSFVSWKLCWVPWRTKAHFSSPSLKKVKDPLGSMGFLEAAVKISHTSPDIPTDVQLSMREHFLRRTQRMQRQTTEPASSTRLVTDMLPEHCSWCSC</sequence>
<dbReference type="STRING" id="80966.ENSAPOP00000030478"/>
<keyword evidence="3" id="KW-1185">Reference proteome</keyword>
<evidence type="ECO:0000313" key="2">
    <source>
        <dbReference type="Ensembl" id="ENSAPOP00000030478.1"/>
    </source>
</evidence>
<dbReference type="Proteomes" id="UP000257200">
    <property type="component" value="Unplaced"/>
</dbReference>
<feature type="transmembrane region" description="Helical" evidence="1">
    <location>
        <begin position="12"/>
        <end position="35"/>
    </location>
</feature>
<protein>
    <submittedName>
        <fullName evidence="2">Uncharacterized protein</fullName>
    </submittedName>
</protein>